<keyword evidence="4 7" id="KW-0812">Transmembrane</keyword>
<accession>A0AAX4FVL3</accession>
<keyword evidence="6 7" id="KW-0472">Membrane</keyword>
<dbReference type="Pfam" id="PF04066">
    <property type="entry name" value="MrpF_PhaF"/>
    <property type="match status" value="1"/>
</dbReference>
<dbReference type="GO" id="GO:0015385">
    <property type="term" value="F:sodium:proton antiporter activity"/>
    <property type="evidence" value="ECO:0007669"/>
    <property type="project" value="TreeGrafter"/>
</dbReference>
<dbReference type="PANTHER" id="PTHR34702">
    <property type="entry name" value="NA(+)/H(+) ANTIPORTER SUBUNIT F1"/>
    <property type="match status" value="1"/>
</dbReference>
<dbReference type="InterPro" id="IPR007208">
    <property type="entry name" value="MrpF/PhaF-like"/>
</dbReference>
<feature type="transmembrane region" description="Helical" evidence="7">
    <location>
        <begin position="60"/>
        <end position="81"/>
    </location>
</feature>
<proteinExistence type="predicted"/>
<feature type="transmembrane region" description="Helical" evidence="7">
    <location>
        <begin position="33"/>
        <end position="54"/>
    </location>
</feature>
<name>A0AAX4FVL3_9EURY</name>
<keyword evidence="3" id="KW-1003">Cell membrane</keyword>
<evidence type="ECO:0000313" key="8">
    <source>
        <dbReference type="EMBL" id="WOX57810.1"/>
    </source>
</evidence>
<evidence type="ECO:0000256" key="2">
    <source>
        <dbReference type="ARBA" id="ARBA00022448"/>
    </source>
</evidence>
<keyword evidence="5 7" id="KW-1133">Transmembrane helix</keyword>
<dbReference type="GeneID" id="85731634"/>
<dbReference type="Proteomes" id="UP001305652">
    <property type="component" value="Chromosome"/>
</dbReference>
<keyword evidence="2" id="KW-0813">Transport</keyword>
<dbReference type="AlphaFoldDB" id="A0AAX4FVL3"/>
<evidence type="ECO:0000256" key="4">
    <source>
        <dbReference type="ARBA" id="ARBA00022692"/>
    </source>
</evidence>
<evidence type="ECO:0000256" key="1">
    <source>
        <dbReference type="ARBA" id="ARBA00004651"/>
    </source>
</evidence>
<evidence type="ECO:0000256" key="5">
    <source>
        <dbReference type="ARBA" id="ARBA00022989"/>
    </source>
</evidence>
<sequence length="87" mass="9593">MIDLFYASVIVLILTIFLCLYRVVIGPGVENRLIAVNTIGTTTIIILVLIGLIYGRPIFLDIAIVYAMINFIATLAVARYLKEGCIC</sequence>
<dbReference type="GO" id="GO:0005886">
    <property type="term" value="C:plasma membrane"/>
    <property type="evidence" value="ECO:0007669"/>
    <property type="project" value="UniProtKB-SubCell"/>
</dbReference>
<evidence type="ECO:0000313" key="9">
    <source>
        <dbReference type="Proteomes" id="UP001305652"/>
    </source>
</evidence>
<keyword evidence="9" id="KW-1185">Reference proteome</keyword>
<evidence type="ECO:0000256" key="6">
    <source>
        <dbReference type="ARBA" id="ARBA00023136"/>
    </source>
</evidence>
<protein>
    <submittedName>
        <fullName evidence="8">Monovalent cation/H+ antiporter complex subunit F</fullName>
    </submittedName>
</protein>
<dbReference type="PANTHER" id="PTHR34702:SF1">
    <property type="entry name" value="NA(+)_H(+) ANTIPORTER SUBUNIT F"/>
    <property type="match status" value="1"/>
</dbReference>
<gene>
    <name evidence="8" type="ORF">R6Y96_00715</name>
</gene>
<evidence type="ECO:0000256" key="7">
    <source>
        <dbReference type="SAM" id="Phobius"/>
    </source>
</evidence>
<feature type="transmembrane region" description="Helical" evidence="7">
    <location>
        <begin position="6"/>
        <end position="24"/>
    </location>
</feature>
<dbReference type="RefSeq" id="WP_318621554.1">
    <property type="nucleotide sequence ID" value="NZ_CP137642.1"/>
</dbReference>
<organism evidence="8 9">
    <name type="scientific">Methanoculleus receptaculi</name>
    <dbReference type="NCBI Taxonomy" id="394967"/>
    <lineage>
        <taxon>Archaea</taxon>
        <taxon>Methanobacteriati</taxon>
        <taxon>Methanobacteriota</taxon>
        <taxon>Stenosarchaea group</taxon>
        <taxon>Methanomicrobia</taxon>
        <taxon>Methanomicrobiales</taxon>
        <taxon>Methanomicrobiaceae</taxon>
        <taxon>Methanoculleus</taxon>
    </lineage>
</organism>
<reference evidence="8 9" key="1">
    <citation type="submission" date="2023-10" db="EMBL/GenBank/DDBJ databases">
        <title>The complete genome sequence of Methanoculleus receptaculi DSM 18860.</title>
        <authorList>
            <person name="Lai S.-J."/>
            <person name="You Y.-T."/>
            <person name="Chen S.-C."/>
        </authorList>
    </citation>
    <scope>NUCLEOTIDE SEQUENCE [LARGE SCALE GENOMIC DNA]</scope>
    <source>
        <strain evidence="8 9">DSM 18860</strain>
    </source>
</reference>
<evidence type="ECO:0000256" key="3">
    <source>
        <dbReference type="ARBA" id="ARBA00022475"/>
    </source>
</evidence>
<dbReference type="KEGG" id="mrc:R6Y96_00715"/>
<dbReference type="EMBL" id="CP137642">
    <property type="protein sequence ID" value="WOX57810.1"/>
    <property type="molecule type" value="Genomic_DNA"/>
</dbReference>
<comment type="subcellular location">
    <subcellularLocation>
        <location evidence="1">Cell membrane</location>
        <topology evidence="1">Multi-pass membrane protein</topology>
    </subcellularLocation>
</comment>